<gene>
    <name evidence="4" type="ORF">NYZ99_04165</name>
</gene>
<proteinExistence type="predicted"/>
<name>A0ABY5Y9Z2_9FLAO</name>
<protein>
    <recommendedName>
        <fullName evidence="3">GHMP kinase C-terminal domain-containing protein</fullName>
    </recommendedName>
</protein>
<accession>A0ABY5Y9Z2</accession>
<keyword evidence="1" id="KW-0547">Nucleotide-binding</keyword>
<dbReference type="Gene3D" id="3.30.70.890">
    <property type="entry name" value="GHMP kinase, C-terminal domain"/>
    <property type="match status" value="1"/>
</dbReference>
<organism evidence="4 5">
    <name type="scientific">Maribacter litopenaei</name>
    <dbReference type="NCBI Taxonomy" id="2976127"/>
    <lineage>
        <taxon>Bacteria</taxon>
        <taxon>Pseudomonadati</taxon>
        <taxon>Bacteroidota</taxon>
        <taxon>Flavobacteriia</taxon>
        <taxon>Flavobacteriales</taxon>
        <taxon>Flavobacteriaceae</taxon>
        <taxon>Maribacter</taxon>
    </lineage>
</organism>
<sequence>MKAIEIISAHHKDFDIANISVSDMKSYNPLLPLELVPYFEAAVENHQITQRALGEFQKPVLDLSEIGRLMTAHHILLRDKLKITVPKIDTMIGAVLNQGAYGAKIVGSGGGGSIVVLTKPGTETQIINALLSVGAKEAYPIRVDSGLRTQNTANTNF</sequence>
<dbReference type="PANTHER" id="PTHR10457">
    <property type="entry name" value="MEVALONATE KINASE/GALACTOKINASE"/>
    <property type="match status" value="1"/>
</dbReference>
<evidence type="ECO:0000256" key="1">
    <source>
        <dbReference type="ARBA" id="ARBA00022741"/>
    </source>
</evidence>
<dbReference type="RefSeq" id="WP_260573729.1">
    <property type="nucleotide sequence ID" value="NZ_CP104205.1"/>
</dbReference>
<evidence type="ECO:0000313" key="5">
    <source>
        <dbReference type="Proteomes" id="UP001059209"/>
    </source>
</evidence>
<evidence type="ECO:0000256" key="2">
    <source>
        <dbReference type="ARBA" id="ARBA00022840"/>
    </source>
</evidence>
<dbReference type="EMBL" id="CP104205">
    <property type="protein sequence ID" value="UWX55656.1"/>
    <property type="molecule type" value="Genomic_DNA"/>
</dbReference>
<dbReference type="Proteomes" id="UP001059209">
    <property type="component" value="Chromosome"/>
</dbReference>
<feature type="domain" description="GHMP kinase C-terminal" evidence="3">
    <location>
        <begin position="61"/>
        <end position="134"/>
    </location>
</feature>
<dbReference type="SUPFAM" id="SSF55060">
    <property type="entry name" value="GHMP Kinase, C-terminal domain"/>
    <property type="match status" value="1"/>
</dbReference>
<keyword evidence="2" id="KW-0067">ATP-binding</keyword>
<dbReference type="PANTHER" id="PTHR10457:SF7">
    <property type="entry name" value="GALACTOKINASE-RELATED"/>
    <property type="match status" value="1"/>
</dbReference>
<evidence type="ECO:0000313" key="4">
    <source>
        <dbReference type="EMBL" id="UWX55656.1"/>
    </source>
</evidence>
<dbReference type="Pfam" id="PF08544">
    <property type="entry name" value="GHMP_kinases_C"/>
    <property type="match status" value="1"/>
</dbReference>
<dbReference type="InterPro" id="IPR013750">
    <property type="entry name" value="GHMP_kinase_C_dom"/>
</dbReference>
<evidence type="ECO:0000259" key="3">
    <source>
        <dbReference type="Pfam" id="PF08544"/>
    </source>
</evidence>
<reference evidence="4" key="1">
    <citation type="submission" date="2022-09" db="EMBL/GenBank/DDBJ databases">
        <title>Maribacter litopenaei sp. nov., isolated from the intestinal tract of the Pacific White Shrimp, Litopenaeus vannamei.</title>
        <authorList>
            <person name="Kim S.Y."/>
            <person name="Hwang C.Y."/>
        </authorList>
    </citation>
    <scope>NUCLEOTIDE SEQUENCE</scope>
    <source>
        <strain evidence="4">HL-LV01</strain>
    </source>
</reference>
<keyword evidence="5" id="KW-1185">Reference proteome</keyword>
<dbReference type="InterPro" id="IPR036554">
    <property type="entry name" value="GHMP_kinase_C_sf"/>
</dbReference>